<accession>A0A2W2BBU0</accession>
<dbReference type="Gene3D" id="3.60.15.10">
    <property type="entry name" value="Ribonuclease Z/Hydroxyacylglutathione hydrolase-like"/>
    <property type="match status" value="1"/>
</dbReference>
<sequence length="273" mass="30107">MLCEGVTWLDDWFAIEEVAPGVIAIGEPRFHQINWNYLILGARRALMFDTGPGVRDISKVVRKLTTLPVTALPSHMHFDHTGGLAGFGNIALPDLPVLRACMRDGWLMPTDDLYVGYWEGMTWTPVKPAQWLAIGSEIDLGGRKLEVLHTPGHSPDSVSLHDRANGLLFAADFVYPGKLYAQIANSDLKSYLDTAEALLPQLPDNTVILSAHGKPDARRLHRAPRLSRQDVADLGDSLRRLKASGGRPAQWPVNDRMSLLLSEDAFKSWQAGG</sequence>
<feature type="domain" description="Metallo-beta-lactamase" evidence="2">
    <location>
        <begin position="33"/>
        <end position="212"/>
    </location>
</feature>
<protein>
    <recommendedName>
        <fullName evidence="2">Metallo-beta-lactamase domain-containing protein</fullName>
    </recommendedName>
</protein>
<dbReference type="RefSeq" id="WP_111196385.1">
    <property type="nucleotide sequence ID" value="NZ_QKVK01000002.1"/>
</dbReference>
<dbReference type="Proteomes" id="UP000248795">
    <property type="component" value="Unassembled WGS sequence"/>
</dbReference>
<dbReference type="PANTHER" id="PTHR42951">
    <property type="entry name" value="METALLO-BETA-LACTAMASE DOMAIN-CONTAINING"/>
    <property type="match status" value="1"/>
</dbReference>
<evidence type="ECO:0000259" key="2">
    <source>
        <dbReference type="SMART" id="SM00849"/>
    </source>
</evidence>
<dbReference type="SUPFAM" id="SSF56281">
    <property type="entry name" value="Metallo-hydrolase/oxidoreductase"/>
    <property type="match status" value="1"/>
</dbReference>
<dbReference type="AlphaFoldDB" id="A0A2W2BBU0"/>
<dbReference type="Pfam" id="PF00753">
    <property type="entry name" value="Lactamase_B"/>
    <property type="match status" value="1"/>
</dbReference>
<dbReference type="InterPro" id="IPR036866">
    <property type="entry name" value="RibonucZ/Hydroxyglut_hydro"/>
</dbReference>
<comment type="similarity">
    <text evidence="1">Belongs to the metallo-beta-lactamase superfamily. Class-B beta-lactamase family.</text>
</comment>
<comment type="caution">
    <text evidence="3">The sequence shown here is derived from an EMBL/GenBank/DDBJ whole genome shotgun (WGS) entry which is preliminary data.</text>
</comment>
<dbReference type="EMBL" id="QKVK01000002">
    <property type="protein sequence ID" value="PZF77638.1"/>
    <property type="molecule type" value="Genomic_DNA"/>
</dbReference>
<dbReference type="InterPro" id="IPR001279">
    <property type="entry name" value="Metallo-B-lactamas"/>
</dbReference>
<gene>
    <name evidence="3" type="ORF">DK847_04140</name>
</gene>
<dbReference type="SMART" id="SM00849">
    <property type="entry name" value="Lactamase_B"/>
    <property type="match status" value="1"/>
</dbReference>
<keyword evidence="4" id="KW-1185">Reference proteome</keyword>
<reference evidence="4" key="1">
    <citation type="submission" date="2018-06" db="EMBL/GenBank/DDBJ databases">
        <title>Aestuariibacter litoralis strain KCTC 52945T.</title>
        <authorList>
            <person name="Li X."/>
            <person name="Salam N."/>
            <person name="Li J.-L."/>
            <person name="Chen Y.-M."/>
            <person name="Yang Z.-W."/>
            <person name="Zhang L.-Y."/>
            <person name="Han M.-X."/>
            <person name="Xiao M."/>
            <person name="Li W.-J."/>
        </authorList>
    </citation>
    <scope>NUCLEOTIDE SEQUENCE [LARGE SCALE GENOMIC DNA]</scope>
    <source>
        <strain evidence="4">KCTC 52945</strain>
    </source>
</reference>
<dbReference type="GO" id="GO:0017001">
    <property type="term" value="P:antibiotic catabolic process"/>
    <property type="evidence" value="ECO:0007669"/>
    <property type="project" value="UniProtKB-ARBA"/>
</dbReference>
<dbReference type="InterPro" id="IPR050855">
    <property type="entry name" value="NDM-1-like"/>
</dbReference>
<evidence type="ECO:0000313" key="4">
    <source>
        <dbReference type="Proteomes" id="UP000248795"/>
    </source>
</evidence>
<dbReference type="PANTHER" id="PTHR42951:SF4">
    <property type="entry name" value="ACYL-COENZYME A THIOESTERASE MBLAC2"/>
    <property type="match status" value="1"/>
</dbReference>
<evidence type="ECO:0000256" key="1">
    <source>
        <dbReference type="ARBA" id="ARBA00005250"/>
    </source>
</evidence>
<evidence type="ECO:0000313" key="3">
    <source>
        <dbReference type="EMBL" id="PZF77638.1"/>
    </source>
</evidence>
<organism evidence="3 4">
    <name type="scientific">Aestuariivirga litoralis</name>
    <dbReference type="NCBI Taxonomy" id="2650924"/>
    <lineage>
        <taxon>Bacteria</taxon>
        <taxon>Pseudomonadati</taxon>
        <taxon>Pseudomonadota</taxon>
        <taxon>Alphaproteobacteria</taxon>
        <taxon>Hyphomicrobiales</taxon>
        <taxon>Aestuariivirgaceae</taxon>
        <taxon>Aestuariivirga</taxon>
    </lineage>
</organism>
<proteinExistence type="inferred from homology"/>
<name>A0A2W2BBU0_9HYPH</name>